<accession>A0ABT2SGB1</accession>
<keyword evidence="2" id="KW-0812">Transmembrane</keyword>
<feature type="region of interest" description="Disordered" evidence="1">
    <location>
        <begin position="250"/>
        <end position="273"/>
    </location>
</feature>
<feature type="transmembrane region" description="Helical" evidence="2">
    <location>
        <begin position="55"/>
        <end position="80"/>
    </location>
</feature>
<reference evidence="3 4" key="1">
    <citation type="journal article" date="2021" name="ISME Commun">
        <title>Automated analysis of genomic sequences facilitates high-throughput and comprehensive description of bacteria.</title>
        <authorList>
            <person name="Hitch T.C.A."/>
        </authorList>
    </citation>
    <scope>NUCLEOTIDE SEQUENCE [LARGE SCALE GENOMIC DNA]</scope>
    <source>
        <strain evidence="3 4">Sanger_19</strain>
    </source>
</reference>
<organism evidence="3 4">
    <name type="scientific">Roseburia amylophila</name>
    <dbReference type="NCBI Taxonomy" id="2981794"/>
    <lineage>
        <taxon>Bacteria</taxon>
        <taxon>Bacillati</taxon>
        <taxon>Bacillota</taxon>
        <taxon>Clostridia</taxon>
        <taxon>Lachnospirales</taxon>
        <taxon>Lachnospiraceae</taxon>
        <taxon>Roseburia</taxon>
    </lineage>
</organism>
<dbReference type="InterPro" id="IPR010380">
    <property type="entry name" value="DUF975"/>
</dbReference>
<dbReference type="PANTHER" id="PTHR40076:SF1">
    <property type="entry name" value="MEMBRANE PROTEIN"/>
    <property type="match status" value="1"/>
</dbReference>
<dbReference type="PANTHER" id="PTHR40076">
    <property type="entry name" value="MEMBRANE PROTEIN-RELATED"/>
    <property type="match status" value="1"/>
</dbReference>
<sequence>MKRKSAEIKRIARENLTGHYGLPMGAMVVSQLIVTLPTMFFSWNLTPYSGKMEWAIYYVAAFILTLLGVVLNIGILQIALRMGRKQPYKFTDMFYGFNHHPDKYILAYLLFMVVVLIPMLPAIAVSVGMYVTAISGSMAVTKGFFIGYVVAMCVLGIGGEVIAFILSLRYSMLFLILLEDNTKGIRQAMRESKALMQGNKGRYFYIMLSFLGWSFLGLLSFGIGFLWIGPYYTQTQVTFYRDITGELDRTENQTDPYGTRQQNPQYSTWSASV</sequence>
<name>A0ABT2SGB1_9FIRM</name>
<evidence type="ECO:0000256" key="1">
    <source>
        <dbReference type="SAM" id="MobiDB-lite"/>
    </source>
</evidence>
<dbReference type="Pfam" id="PF06161">
    <property type="entry name" value="DUF975"/>
    <property type="match status" value="1"/>
</dbReference>
<keyword evidence="2" id="KW-1133">Transmembrane helix</keyword>
<evidence type="ECO:0000256" key="2">
    <source>
        <dbReference type="SAM" id="Phobius"/>
    </source>
</evidence>
<feature type="transmembrane region" description="Helical" evidence="2">
    <location>
        <begin position="203"/>
        <end position="228"/>
    </location>
</feature>
<comment type="caution">
    <text evidence="3">The sequence shown here is derived from an EMBL/GenBank/DDBJ whole genome shotgun (WGS) entry which is preliminary data.</text>
</comment>
<feature type="transmembrane region" description="Helical" evidence="2">
    <location>
        <begin position="145"/>
        <end position="168"/>
    </location>
</feature>
<dbReference type="Proteomes" id="UP001209666">
    <property type="component" value="Unassembled WGS sequence"/>
</dbReference>
<evidence type="ECO:0000313" key="3">
    <source>
        <dbReference type="EMBL" id="MCU6718104.1"/>
    </source>
</evidence>
<keyword evidence="2" id="KW-0472">Membrane</keyword>
<dbReference type="EMBL" id="JAOQKI010000025">
    <property type="protein sequence ID" value="MCU6718104.1"/>
    <property type="molecule type" value="Genomic_DNA"/>
</dbReference>
<feature type="compositionally biased region" description="Polar residues" evidence="1">
    <location>
        <begin position="253"/>
        <end position="273"/>
    </location>
</feature>
<feature type="transmembrane region" description="Helical" evidence="2">
    <location>
        <begin position="105"/>
        <end position="133"/>
    </location>
</feature>
<evidence type="ECO:0000313" key="4">
    <source>
        <dbReference type="Proteomes" id="UP001209666"/>
    </source>
</evidence>
<proteinExistence type="predicted"/>
<dbReference type="RefSeq" id="WP_262624256.1">
    <property type="nucleotide sequence ID" value="NZ_JAOQKI010000025.1"/>
</dbReference>
<feature type="transmembrane region" description="Helical" evidence="2">
    <location>
        <begin position="20"/>
        <end position="43"/>
    </location>
</feature>
<gene>
    <name evidence="3" type="ORF">OCV43_12660</name>
</gene>
<keyword evidence="4" id="KW-1185">Reference proteome</keyword>
<protein>
    <submittedName>
        <fullName evidence="3">DUF975 family protein</fullName>
    </submittedName>
</protein>